<dbReference type="InterPro" id="IPR019198">
    <property type="entry name" value="Beta_propeller_containing"/>
</dbReference>
<dbReference type="InterPro" id="IPR014441">
    <property type="entry name" value="UCP006425_b-propeller"/>
</dbReference>
<reference evidence="1 2" key="1">
    <citation type="journal article" date="2016" name="Nat. Commun.">
        <title>Thousands of microbial genomes shed light on interconnected biogeochemical processes in an aquifer system.</title>
        <authorList>
            <person name="Anantharaman K."/>
            <person name="Brown C.T."/>
            <person name="Hug L.A."/>
            <person name="Sharon I."/>
            <person name="Castelle C.J."/>
            <person name="Probst A.J."/>
            <person name="Thomas B.C."/>
            <person name="Singh A."/>
            <person name="Wilkins M.J."/>
            <person name="Karaoz U."/>
            <person name="Brodie E.L."/>
            <person name="Williams K.H."/>
            <person name="Hubbard S.S."/>
            <person name="Banfield J.F."/>
        </authorList>
    </citation>
    <scope>NUCLEOTIDE SEQUENCE [LARGE SCALE GENOMIC DNA]</scope>
</reference>
<protein>
    <recommendedName>
        <fullName evidence="3">Copper amine oxidase-like N-terminal domain-containing protein</fullName>
    </recommendedName>
</protein>
<proteinExistence type="predicted"/>
<dbReference type="EMBL" id="MGHF01000006">
    <property type="protein sequence ID" value="OGM64481.1"/>
    <property type="molecule type" value="Genomic_DNA"/>
</dbReference>
<comment type="caution">
    <text evidence="1">The sequence shown here is derived from an EMBL/GenBank/DDBJ whole genome shotgun (WGS) entry which is preliminary data.</text>
</comment>
<gene>
    <name evidence="1" type="ORF">A2961_04265</name>
</gene>
<dbReference type="AlphaFoldDB" id="A0A1F8BK74"/>
<evidence type="ECO:0000313" key="2">
    <source>
        <dbReference type="Proteomes" id="UP000177082"/>
    </source>
</evidence>
<name>A0A1F8BK74_9BACT</name>
<dbReference type="InterPro" id="IPR011047">
    <property type="entry name" value="Quinoprotein_ADH-like_sf"/>
</dbReference>
<accession>A0A1F8BK74</accession>
<dbReference type="Proteomes" id="UP000177082">
    <property type="component" value="Unassembled WGS sequence"/>
</dbReference>
<organism evidence="1 2">
    <name type="scientific">Candidatus Woesebacteria bacterium RIFCSPLOWO2_01_FULL_39_21</name>
    <dbReference type="NCBI Taxonomy" id="1802519"/>
    <lineage>
        <taxon>Bacteria</taxon>
        <taxon>Candidatus Woeseibacteriota</taxon>
    </lineage>
</organism>
<evidence type="ECO:0008006" key="3">
    <source>
        <dbReference type="Google" id="ProtNLM"/>
    </source>
</evidence>
<dbReference type="PIRSF" id="PIRSF006425">
    <property type="entry name" value="UCP006425_WD40"/>
    <property type="match status" value="1"/>
</dbReference>
<evidence type="ECO:0000313" key="1">
    <source>
        <dbReference type="EMBL" id="OGM64481.1"/>
    </source>
</evidence>
<dbReference type="Pfam" id="PF09826">
    <property type="entry name" value="Beta_propel"/>
    <property type="match status" value="1"/>
</dbReference>
<sequence length="625" mass="70045">MKKPTNLRPDNKELATNTSSQSIVIKKFESEEEVGKYILQSESDSLLGAAFGRNIQTFGLDGSEIGIGAPGIGSDLKQPVLERYSETNIQVPGIDEPDMVKTDGKQIYYVPNQNYIYSFKDTFHDPNKTMVNIIKAFPPENLSKLTEIQGGGSMLLTGNTLVTFGSNMVKGLDTTEPDKPKEIWKLNLKDNVSIETARLKDGKVFLVTRAFLDRSSPCPKPIIEANGREMVIDCVDIYYPTVKSNTDSLFTVLVIDPKNGDYLQNATFIGSSSNSVFYMSQNNIYITYQLATDFVEFFYGFITSKAQDLFDHATLTKLKDLTNLEISNQAKLVELESILSNYQLTLADEQRRKVETELTNRLDNYSTEHKRELSQTAIVKINTDNLESSLVGVVPGSLLNQFSLDEYNEHLRVATTISSNFIVSAESENDIYVLDQNQQIVGSVLSLGLGERIYSVRFVGNIGYAVTFRQTDPFYTIDLSNPTNPQKAGELKIPGFSSYLHPLSQNLILGVGSEQNQVKLSLFDVSKTDAPIEISKYVLDEFWTQVSDSHHAFLVDPVHKIFFLPGGKSAYIFSYQNSQINLVTVFGETDIVRAVYINDYLYILGSNNISVYNEIDWQKINSEEL</sequence>
<dbReference type="SUPFAM" id="SSF50998">
    <property type="entry name" value="Quinoprotein alcohol dehydrogenase-like"/>
    <property type="match status" value="1"/>
</dbReference>